<dbReference type="SUPFAM" id="SSF54197">
    <property type="entry name" value="HIT-like"/>
    <property type="match status" value="1"/>
</dbReference>
<evidence type="ECO:0000313" key="4">
    <source>
        <dbReference type="Proteomes" id="UP000269374"/>
    </source>
</evidence>
<dbReference type="EMBL" id="CP032627">
    <property type="protein sequence ID" value="AYG01412.1"/>
    <property type="molecule type" value="Genomic_DNA"/>
</dbReference>
<evidence type="ECO:0000256" key="1">
    <source>
        <dbReference type="PROSITE-ProRule" id="PRU00464"/>
    </source>
</evidence>
<dbReference type="RefSeq" id="WP_120772785.1">
    <property type="nucleotide sequence ID" value="NZ_CP032627.1"/>
</dbReference>
<evidence type="ECO:0000313" key="3">
    <source>
        <dbReference type="EMBL" id="AYG01412.1"/>
    </source>
</evidence>
<dbReference type="OrthoDB" id="9784774at2"/>
<comment type="caution">
    <text evidence="1">Lacks conserved residue(s) required for the propagation of feature annotation.</text>
</comment>
<keyword evidence="4" id="KW-1185">Reference proteome</keyword>
<evidence type="ECO:0000259" key="2">
    <source>
        <dbReference type="PROSITE" id="PS51084"/>
    </source>
</evidence>
<proteinExistence type="predicted"/>
<dbReference type="InterPro" id="IPR011146">
    <property type="entry name" value="HIT-like"/>
</dbReference>
<sequence>MEWYENRILSAKNGTNPMVMVEMKAGFAVFGDVQFLPGYCVLLPKHEIFQLNELPLAERTQFLSDMALLGDAIIAACEPLRVNYDVLGNADQFLHAHIFPRYDWEESSRRVKPVWLYDEANWYSEDIAYRPEIHDELRNRIKEELVKLMTEK</sequence>
<organism evidence="3 4">
    <name type="scientific">Lactococcus allomyrinae</name>
    <dbReference type="NCBI Taxonomy" id="2419773"/>
    <lineage>
        <taxon>Bacteria</taxon>
        <taxon>Bacillati</taxon>
        <taxon>Bacillota</taxon>
        <taxon>Bacilli</taxon>
        <taxon>Lactobacillales</taxon>
        <taxon>Streptococcaceae</taxon>
        <taxon>Lactococcus</taxon>
    </lineage>
</organism>
<name>A0A387BGX2_9LACT</name>
<dbReference type="KEGG" id="lact:D7I46_10230"/>
<accession>A0A387BGX2</accession>
<dbReference type="PROSITE" id="PS51084">
    <property type="entry name" value="HIT_2"/>
    <property type="match status" value="1"/>
</dbReference>
<dbReference type="GO" id="GO:0003824">
    <property type="term" value="F:catalytic activity"/>
    <property type="evidence" value="ECO:0007669"/>
    <property type="project" value="InterPro"/>
</dbReference>
<dbReference type="InterPro" id="IPR036265">
    <property type="entry name" value="HIT-like_sf"/>
</dbReference>
<dbReference type="Gene3D" id="3.30.428.10">
    <property type="entry name" value="HIT-like"/>
    <property type="match status" value="1"/>
</dbReference>
<reference evidence="3 4" key="1">
    <citation type="submission" date="2018-09" db="EMBL/GenBank/DDBJ databases">
        <title>Genome sequencing of strain 1JSPR-7.</title>
        <authorList>
            <person name="Heo J."/>
            <person name="Kim S.-J."/>
            <person name="Kwon S.-W."/>
        </authorList>
    </citation>
    <scope>NUCLEOTIDE SEQUENCE [LARGE SCALE GENOMIC DNA]</scope>
    <source>
        <strain evidence="3 4">1JSPR-7</strain>
    </source>
</reference>
<dbReference type="Proteomes" id="UP000269374">
    <property type="component" value="Chromosome"/>
</dbReference>
<protein>
    <recommendedName>
        <fullName evidence="2">HIT domain-containing protein</fullName>
    </recommendedName>
</protein>
<gene>
    <name evidence="3" type="ORF">D7I46_10230</name>
</gene>
<dbReference type="AlphaFoldDB" id="A0A387BGX2"/>
<feature type="domain" description="HIT" evidence="2">
    <location>
        <begin position="6"/>
        <end position="109"/>
    </location>
</feature>